<dbReference type="PANTHER" id="PTHR47959">
    <property type="entry name" value="ATP-DEPENDENT RNA HELICASE RHLE-RELATED"/>
    <property type="match status" value="1"/>
</dbReference>
<accession>A0A9D0YNY4</accession>
<dbReference type="GO" id="GO:0016787">
    <property type="term" value="F:hydrolase activity"/>
    <property type="evidence" value="ECO:0007669"/>
    <property type="project" value="UniProtKB-KW"/>
</dbReference>
<dbReference type="Gene3D" id="3.40.50.300">
    <property type="entry name" value="P-loop containing nucleotide triphosphate hydrolases"/>
    <property type="match status" value="2"/>
</dbReference>
<evidence type="ECO:0000256" key="5">
    <source>
        <dbReference type="ARBA" id="ARBA00038437"/>
    </source>
</evidence>
<name>A0A9D0YNY4_AQUAO</name>
<dbReference type="PANTHER" id="PTHR47959:SF13">
    <property type="entry name" value="ATP-DEPENDENT RNA HELICASE RHLE"/>
    <property type="match status" value="1"/>
</dbReference>
<dbReference type="SUPFAM" id="SSF52540">
    <property type="entry name" value="P-loop containing nucleoside triphosphate hydrolases"/>
    <property type="match status" value="1"/>
</dbReference>
<protein>
    <submittedName>
        <fullName evidence="11">DEAD/DEAH box helicase</fullName>
    </submittedName>
</protein>
<comment type="similarity">
    <text evidence="5 7">Belongs to the DEAD box helicase family.</text>
</comment>
<dbReference type="InterPro" id="IPR001650">
    <property type="entry name" value="Helicase_C-like"/>
</dbReference>
<dbReference type="Proteomes" id="UP000606463">
    <property type="component" value="Unassembled WGS sequence"/>
</dbReference>
<feature type="domain" description="Helicase ATP-binding" evidence="8">
    <location>
        <begin position="31"/>
        <end position="202"/>
    </location>
</feature>
<dbReference type="InterPro" id="IPR050079">
    <property type="entry name" value="DEAD_box_RNA_helicase"/>
</dbReference>
<dbReference type="CDD" id="cd18787">
    <property type="entry name" value="SF2_C_DEAD"/>
    <property type="match status" value="1"/>
</dbReference>
<dbReference type="SMART" id="SM00487">
    <property type="entry name" value="DEXDc"/>
    <property type="match status" value="1"/>
</dbReference>
<dbReference type="CDD" id="cd00268">
    <property type="entry name" value="DEADc"/>
    <property type="match status" value="1"/>
</dbReference>
<dbReference type="Pfam" id="PF00271">
    <property type="entry name" value="Helicase_C"/>
    <property type="match status" value="1"/>
</dbReference>
<organism evidence="11 12">
    <name type="scientific">Aquifex aeolicus</name>
    <dbReference type="NCBI Taxonomy" id="63363"/>
    <lineage>
        <taxon>Bacteria</taxon>
        <taxon>Pseudomonadati</taxon>
        <taxon>Aquificota</taxon>
        <taxon>Aquificia</taxon>
        <taxon>Aquificales</taxon>
        <taxon>Aquificaceae</taxon>
        <taxon>Aquifex</taxon>
    </lineage>
</organism>
<keyword evidence="4 7" id="KW-0067">ATP-binding</keyword>
<dbReference type="SMART" id="SM00490">
    <property type="entry name" value="HELICc"/>
    <property type="match status" value="1"/>
</dbReference>
<dbReference type="InterPro" id="IPR014001">
    <property type="entry name" value="Helicase_ATP-bd"/>
</dbReference>
<comment type="caution">
    <text evidence="11">The sequence shown here is derived from an EMBL/GenBank/DDBJ whole genome shotgun (WGS) entry which is preliminary data.</text>
</comment>
<evidence type="ECO:0000256" key="2">
    <source>
        <dbReference type="ARBA" id="ARBA00022801"/>
    </source>
</evidence>
<feature type="domain" description="Helicase C-terminal" evidence="9">
    <location>
        <begin position="227"/>
        <end position="374"/>
    </location>
</feature>
<evidence type="ECO:0000259" key="10">
    <source>
        <dbReference type="PROSITE" id="PS51195"/>
    </source>
</evidence>
<dbReference type="InterPro" id="IPR000629">
    <property type="entry name" value="RNA-helicase_DEAD-box_CS"/>
</dbReference>
<dbReference type="InterPro" id="IPR027417">
    <property type="entry name" value="P-loop_NTPase"/>
</dbReference>
<reference evidence="11" key="1">
    <citation type="journal article" date="2020" name="ISME J.">
        <title>Gammaproteobacteria mediating utilization of methyl-, sulfur- and petroleum organic compounds in deep ocean hydrothermal plumes.</title>
        <authorList>
            <person name="Zhou Z."/>
            <person name="Liu Y."/>
            <person name="Pan J."/>
            <person name="Cron B.R."/>
            <person name="Toner B.M."/>
            <person name="Anantharaman K."/>
            <person name="Breier J.A."/>
            <person name="Dick G.J."/>
            <person name="Li M."/>
        </authorList>
    </citation>
    <scope>NUCLEOTIDE SEQUENCE</scope>
    <source>
        <strain evidence="11">SZUA-1501</strain>
    </source>
</reference>
<dbReference type="PROSITE" id="PS51194">
    <property type="entry name" value="HELICASE_CTER"/>
    <property type="match status" value="1"/>
</dbReference>
<proteinExistence type="inferred from homology"/>
<evidence type="ECO:0000259" key="8">
    <source>
        <dbReference type="PROSITE" id="PS51192"/>
    </source>
</evidence>
<evidence type="ECO:0000256" key="1">
    <source>
        <dbReference type="ARBA" id="ARBA00022741"/>
    </source>
</evidence>
<feature type="domain" description="DEAD-box RNA helicase Q" evidence="10">
    <location>
        <begin position="1"/>
        <end position="28"/>
    </location>
</feature>
<evidence type="ECO:0000313" key="11">
    <source>
        <dbReference type="EMBL" id="HIP97843.1"/>
    </source>
</evidence>
<evidence type="ECO:0000256" key="6">
    <source>
        <dbReference type="PROSITE-ProRule" id="PRU00552"/>
    </source>
</evidence>
<dbReference type="GO" id="GO:0003724">
    <property type="term" value="F:RNA helicase activity"/>
    <property type="evidence" value="ECO:0007669"/>
    <property type="project" value="InterPro"/>
</dbReference>
<dbReference type="PROSITE" id="PS51195">
    <property type="entry name" value="Q_MOTIF"/>
    <property type="match status" value="1"/>
</dbReference>
<evidence type="ECO:0000256" key="3">
    <source>
        <dbReference type="ARBA" id="ARBA00022806"/>
    </source>
</evidence>
<feature type="short sequence motif" description="Q motif" evidence="6">
    <location>
        <begin position="1"/>
        <end position="28"/>
    </location>
</feature>
<dbReference type="InterPro" id="IPR014014">
    <property type="entry name" value="RNA_helicase_DEAD_Q_motif"/>
</dbReference>
<dbReference type="InterPro" id="IPR011545">
    <property type="entry name" value="DEAD/DEAH_box_helicase_dom"/>
</dbReference>
<dbReference type="AlphaFoldDB" id="A0A9D0YNY4"/>
<dbReference type="GO" id="GO:0003676">
    <property type="term" value="F:nucleic acid binding"/>
    <property type="evidence" value="ECO:0007669"/>
    <property type="project" value="InterPro"/>
</dbReference>
<evidence type="ECO:0000259" key="9">
    <source>
        <dbReference type="PROSITE" id="PS51194"/>
    </source>
</evidence>
<dbReference type="GO" id="GO:0005829">
    <property type="term" value="C:cytosol"/>
    <property type="evidence" value="ECO:0007669"/>
    <property type="project" value="TreeGrafter"/>
</dbReference>
<dbReference type="EMBL" id="DQVE01000004">
    <property type="protein sequence ID" value="HIP97843.1"/>
    <property type="molecule type" value="Genomic_DNA"/>
</dbReference>
<keyword evidence="2 7" id="KW-0378">Hydrolase</keyword>
<evidence type="ECO:0000256" key="4">
    <source>
        <dbReference type="ARBA" id="ARBA00022840"/>
    </source>
</evidence>
<sequence length="388" mass="43796">MFKALGVGEETCRAIEEKGFKKPTPIQEKAIPPLLEGKDLVGQAQTGTGKTAAFGIPIVEKTEVEKRVVQALILVPTRELAFQVAKEIKDLGKYRGVKVFAVYGGKPVRKQIELLQKIRPHVVVGTPGRVKDLLERGVLKLDNLSTFVLDEADRMLDMGFIDDIKFIYGKTPAQKQTLLFSATLPDEIKEVINRILKEDREEVYIEPQKPTVETVSQKIYRVDNENLLKTFLEKLEEIPFGKAIVFTQTKVEADRLAKHLRSLGFKTAPLHGDYSQSRREAVLRDFRRGRINLLVATDVASRGIDIGDLEVVFNFRLPQDAESYVHRIGRTGRAGRKGIAVSFSPVSDDDRFIRIRKLVGNSFEFVNLSEKPLLKGLLKGRKKKSYKR</sequence>
<dbReference type="PROSITE" id="PS00039">
    <property type="entry name" value="DEAD_ATP_HELICASE"/>
    <property type="match status" value="1"/>
</dbReference>
<dbReference type="GO" id="GO:0005524">
    <property type="term" value="F:ATP binding"/>
    <property type="evidence" value="ECO:0007669"/>
    <property type="project" value="UniProtKB-KW"/>
</dbReference>
<evidence type="ECO:0000256" key="7">
    <source>
        <dbReference type="RuleBase" id="RU000492"/>
    </source>
</evidence>
<keyword evidence="3 7" id="KW-0347">Helicase</keyword>
<dbReference type="PROSITE" id="PS51192">
    <property type="entry name" value="HELICASE_ATP_BIND_1"/>
    <property type="match status" value="1"/>
</dbReference>
<keyword evidence="1 7" id="KW-0547">Nucleotide-binding</keyword>
<gene>
    <name evidence="11" type="ORF">EYH37_00525</name>
</gene>
<evidence type="ECO:0000313" key="12">
    <source>
        <dbReference type="Proteomes" id="UP000606463"/>
    </source>
</evidence>
<dbReference type="Pfam" id="PF00270">
    <property type="entry name" value="DEAD"/>
    <property type="match status" value="1"/>
</dbReference>
<dbReference type="InterPro" id="IPR044742">
    <property type="entry name" value="DEAD/DEAH_RhlB"/>
</dbReference>